<dbReference type="AlphaFoldDB" id="A0A9X5BJU3"/>
<keyword evidence="2" id="KW-1185">Reference proteome</keyword>
<dbReference type="EMBL" id="QZDT01000064">
    <property type="protein sequence ID" value="NBJ95088.1"/>
    <property type="molecule type" value="Genomic_DNA"/>
</dbReference>
<evidence type="ECO:0000313" key="1">
    <source>
        <dbReference type="EMBL" id="NBJ95088.1"/>
    </source>
</evidence>
<name>A0A9X5BJU3_9FIRM</name>
<evidence type="ECO:0000313" key="2">
    <source>
        <dbReference type="Proteomes" id="UP001154420"/>
    </source>
</evidence>
<accession>A0A9X5BJU3</accession>
<protein>
    <submittedName>
        <fullName evidence="1">Uncharacterized protein</fullName>
    </submittedName>
</protein>
<organism evidence="1 2">
    <name type="scientific">Parablautia muri</name>
    <dbReference type="NCBI Taxonomy" id="2320879"/>
    <lineage>
        <taxon>Bacteria</taxon>
        <taxon>Bacillati</taxon>
        <taxon>Bacillota</taxon>
        <taxon>Clostridia</taxon>
        <taxon>Lachnospirales</taxon>
        <taxon>Lachnospiraceae</taxon>
        <taxon>Parablautia</taxon>
    </lineage>
</organism>
<comment type="caution">
    <text evidence="1">The sequence shown here is derived from an EMBL/GenBank/DDBJ whole genome shotgun (WGS) entry which is preliminary data.</text>
</comment>
<dbReference type="RefSeq" id="WP_160562041.1">
    <property type="nucleotide sequence ID" value="NZ_QZDT01000064.1"/>
</dbReference>
<gene>
    <name evidence="1" type="ORF">D5281_21635</name>
</gene>
<reference evidence="1" key="1">
    <citation type="submission" date="2018-09" db="EMBL/GenBank/DDBJ databases">
        <title>Murine metabolic-syndrome-specific gut microbial biobank.</title>
        <authorList>
            <person name="Liu C."/>
        </authorList>
    </citation>
    <scope>NUCLEOTIDE SEQUENCE</scope>
    <source>
        <strain evidence="1">D42-62</strain>
    </source>
</reference>
<proteinExistence type="predicted"/>
<dbReference type="Proteomes" id="UP001154420">
    <property type="component" value="Unassembled WGS sequence"/>
</dbReference>
<sequence>MWEKEDDDLRGNMWNDVDGVPTFDWNFTSEFWENGFYYFAVAAVGDGIRYTDSPYVISDAFAYTGADAPALPVPTAFAGKCANGNKDGHFCNLG</sequence>